<name>A0A2H0BRJ0_9BACT</name>
<comment type="caution">
    <text evidence="6">The sequence shown here is derived from an EMBL/GenBank/DDBJ whole genome shotgun (WGS) entry which is preliminary data.</text>
</comment>
<evidence type="ECO:0000256" key="4">
    <source>
        <dbReference type="ARBA" id="ARBA00023136"/>
    </source>
</evidence>
<dbReference type="InterPro" id="IPR019109">
    <property type="entry name" value="MamF_MmsF"/>
</dbReference>
<evidence type="ECO:0000313" key="6">
    <source>
        <dbReference type="EMBL" id="PIP60293.1"/>
    </source>
</evidence>
<dbReference type="EMBL" id="PCSZ01000075">
    <property type="protein sequence ID" value="PIP60293.1"/>
    <property type="molecule type" value="Genomic_DNA"/>
</dbReference>
<evidence type="ECO:0000256" key="5">
    <source>
        <dbReference type="SAM" id="Phobius"/>
    </source>
</evidence>
<protein>
    <recommendedName>
        <fullName evidence="8">Import component protein</fullName>
    </recommendedName>
</protein>
<evidence type="ECO:0000313" key="7">
    <source>
        <dbReference type="Proteomes" id="UP000231581"/>
    </source>
</evidence>
<keyword evidence="2 5" id="KW-0812">Transmembrane</keyword>
<gene>
    <name evidence="6" type="ORF">COX00_04060</name>
</gene>
<keyword evidence="3 5" id="KW-1133">Transmembrane helix</keyword>
<feature type="transmembrane region" description="Helical" evidence="5">
    <location>
        <begin position="12"/>
        <end position="30"/>
    </location>
</feature>
<evidence type="ECO:0000256" key="1">
    <source>
        <dbReference type="ARBA" id="ARBA00004141"/>
    </source>
</evidence>
<dbReference type="Pfam" id="PF09685">
    <property type="entry name" value="MamF_MmsF"/>
    <property type="match status" value="1"/>
</dbReference>
<dbReference type="AlphaFoldDB" id="A0A2H0BRJ0"/>
<evidence type="ECO:0000256" key="3">
    <source>
        <dbReference type="ARBA" id="ARBA00022989"/>
    </source>
</evidence>
<evidence type="ECO:0008006" key="8">
    <source>
        <dbReference type="Google" id="ProtNLM"/>
    </source>
</evidence>
<proteinExistence type="predicted"/>
<feature type="transmembrane region" description="Helical" evidence="5">
    <location>
        <begin position="66"/>
        <end position="84"/>
    </location>
</feature>
<reference evidence="6 7" key="1">
    <citation type="submission" date="2017-09" db="EMBL/GenBank/DDBJ databases">
        <title>Depth-based differentiation of microbial function through sediment-hosted aquifers and enrichment of novel symbionts in the deep terrestrial subsurface.</title>
        <authorList>
            <person name="Probst A.J."/>
            <person name="Ladd B."/>
            <person name="Jarett J.K."/>
            <person name="Geller-Mcgrath D.E."/>
            <person name="Sieber C.M."/>
            <person name="Emerson J.B."/>
            <person name="Anantharaman K."/>
            <person name="Thomas B.C."/>
            <person name="Malmstrom R."/>
            <person name="Stieglmeier M."/>
            <person name="Klingl A."/>
            <person name="Woyke T."/>
            <person name="Ryan C.M."/>
            <person name="Banfield J.F."/>
        </authorList>
    </citation>
    <scope>NUCLEOTIDE SEQUENCE [LARGE SCALE GENOMIC DNA]</scope>
    <source>
        <strain evidence="6">CG22_combo_CG10-13_8_21_14_all_47_17</strain>
    </source>
</reference>
<organism evidence="6 7">
    <name type="scientific">Candidatus Uhrbacteria bacterium CG22_combo_CG10-13_8_21_14_all_47_17</name>
    <dbReference type="NCBI Taxonomy" id="1975041"/>
    <lineage>
        <taxon>Bacteria</taxon>
        <taxon>Candidatus Uhriibacteriota</taxon>
    </lineage>
</organism>
<accession>A0A2H0BRJ0</accession>
<feature type="transmembrane region" description="Helical" evidence="5">
    <location>
        <begin position="42"/>
        <end position="60"/>
    </location>
</feature>
<dbReference type="Proteomes" id="UP000231581">
    <property type="component" value="Unassembled WGS sequence"/>
</dbReference>
<comment type="subcellular location">
    <subcellularLocation>
        <location evidence="1">Membrane</location>
        <topology evidence="1">Multi-pass membrane protein</topology>
    </subcellularLocation>
</comment>
<keyword evidence="4 5" id="KW-0472">Membrane</keyword>
<sequence length="106" mass="11847">MNFDPKDVADNKLMAAISYLGILCLVPLLAKKDSKFAQEHGKQGLVLAIVWVAIWIIGIIPILGWLIAFFGSIFLLIVNIIAFVKALTGQFWEIPLIGHYRNQINL</sequence>
<evidence type="ECO:0000256" key="2">
    <source>
        <dbReference type="ARBA" id="ARBA00022692"/>
    </source>
</evidence>